<comment type="function">
    <text evidence="10">Catalyzes the reduction of 1-pyrroline-5-carboxylate (PCA) to L-proline.</text>
</comment>
<evidence type="ECO:0000256" key="12">
    <source>
        <dbReference type="PIRSR" id="PIRSR000193-1"/>
    </source>
</evidence>
<organism evidence="16 17">
    <name type="scientific">Atopomonas hussainii</name>
    <dbReference type="NCBI Taxonomy" id="1429083"/>
    <lineage>
        <taxon>Bacteria</taxon>
        <taxon>Pseudomonadati</taxon>
        <taxon>Pseudomonadota</taxon>
        <taxon>Gammaproteobacteria</taxon>
        <taxon>Pseudomonadales</taxon>
        <taxon>Pseudomonadaceae</taxon>
        <taxon>Atopomonas</taxon>
    </lineage>
</organism>
<dbReference type="HAMAP" id="MF_01925">
    <property type="entry name" value="P5C_reductase"/>
    <property type="match status" value="1"/>
</dbReference>
<dbReference type="InterPro" id="IPR029036">
    <property type="entry name" value="P5CR_dimer"/>
</dbReference>
<dbReference type="Gene3D" id="1.10.3730.10">
    <property type="entry name" value="ProC C-terminal domain-like"/>
    <property type="match status" value="1"/>
</dbReference>
<dbReference type="PANTHER" id="PTHR11645:SF0">
    <property type="entry name" value="PYRROLINE-5-CARBOXYLATE REDUCTASE 3"/>
    <property type="match status" value="1"/>
</dbReference>
<evidence type="ECO:0000256" key="2">
    <source>
        <dbReference type="ARBA" id="ARBA00005525"/>
    </source>
</evidence>
<reference evidence="16 17" key="1">
    <citation type="submission" date="2016-10" db="EMBL/GenBank/DDBJ databases">
        <authorList>
            <person name="de Groot N.N."/>
        </authorList>
    </citation>
    <scope>NUCLEOTIDE SEQUENCE [LARGE SCALE GENOMIC DNA]</scope>
    <source>
        <strain evidence="16 17">JCM 19513</strain>
    </source>
</reference>
<dbReference type="GO" id="GO:0005737">
    <property type="term" value="C:cytoplasm"/>
    <property type="evidence" value="ECO:0007669"/>
    <property type="project" value="UniProtKB-SubCell"/>
</dbReference>
<comment type="subcellular location">
    <subcellularLocation>
        <location evidence="10">Cytoplasm</location>
    </subcellularLocation>
</comment>
<keyword evidence="7 10" id="KW-0560">Oxidoreductase</keyword>
<evidence type="ECO:0000256" key="9">
    <source>
        <dbReference type="ARBA" id="ARBA00052690"/>
    </source>
</evidence>
<dbReference type="RefSeq" id="WP_074865443.1">
    <property type="nucleotide sequence ID" value="NZ_FOAS01000003.1"/>
</dbReference>
<evidence type="ECO:0000256" key="7">
    <source>
        <dbReference type="ARBA" id="ARBA00023002"/>
    </source>
</evidence>
<dbReference type="Proteomes" id="UP000185766">
    <property type="component" value="Unassembled WGS sequence"/>
</dbReference>
<feature type="domain" description="Pyrroline-5-carboxylate reductase catalytic N-terminal" evidence="14">
    <location>
        <begin position="6"/>
        <end position="99"/>
    </location>
</feature>
<dbReference type="InterPro" id="IPR008927">
    <property type="entry name" value="6-PGluconate_DH-like_C_sf"/>
</dbReference>
<evidence type="ECO:0000256" key="11">
    <source>
        <dbReference type="NCBIfam" id="TIGR00112"/>
    </source>
</evidence>
<evidence type="ECO:0000256" key="3">
    <source>
        <dbReference type="ARBA" id="ARBA00022490"/>
    </source>
</evidence>
<evidence type="ECO:0000256" key="6">
    <source>
        <dbReference type="ARBA" id="ARBA00022857"/>
    </source>
</evidence>
<dbReference type="FunFam" id="1.10.3730.10:FF:000001">
    <property type="entry name" value="Pyrroline-5-carboxylate reductase"/>
    <property type="match status" value="1"/>
</dbReference>
<gene>
    <name evidence="10" type="primary">proC</name>
    <name evidence="16" type="ORF">SAMN05216214_103216</name>
</gene>
<dbReference type="FunFam" id="3.40.50.720:FF:000105">
    <property type="entry name" value="Pyrroline-5-carboxylate reductase"/>
    <property type="match status" value="1"/>
</dbReference>
<keyword evidence="17" id="KW-1185">Reference proteome</keyword>
<evidence type="ECO:0000256" key="1">
    <source>
        <dbReference type="ARBA" id="ARBA00005205"/>
    </source>
</evidence>
<evidence type="ECO:0000259" key="15">
    <source>
        <dbReference type="Pfam" id="PF14748"/>
    </source>
</evidence>
<comment type="pathway">
    <text evidence="1 10 13">Amino-acid biosynthesis; L-proline biosynthesis; L-proline from L-glutamate 5-semialdehyde: step 1/1.</text>
</comment>
<dbReference type="EMBL" id="FOAS01000003">
    <property type="protein sequence ID" value="SEK58390.1"/>
    <property type="molecule type" value="Genomic_DNA"/>
</dbReference>
<dbReference type="GO" id="GO:0055129">
    <property type="term" value="P:L-proline biosynthetic process"/>
    <property type="evidence" value="ECO:0007669"/>
    <property type="project" value="UniProtKB-UniRule"/>
</dbReference>
<accession>A0A1H7IA45</accession>
<name>A0A1H7IA45_9GAMM</name>
<comment type="catalytic activity">
    <reaction evidence="9 10 13">
        <text>L-proline + NADP(+) = (S)-1-pyrroline-5-carboxylate + NADPH + 2 H(+)</text>
        <dbReference type="Rhea" id="RHEA:14109"/>
        <dbReference type="ChEBI" id="CHEBI:15378"/>
        <dbReference type="ChEBI" id="CHEBI:17388"/>
        <dbReference type="ChEBI" id="CHEBI:57783"/>
        <dbReference type="ChEBI" id="CHEBI:58349"/>
        <dbReference type="ChEBI" id="CHEBI:60039"/>
        <dbReference type="EC" id="1.5.1.2"/>
    </reaction>
</comment>
<evidence type="ECO:0000313" key="17">
    <source>
        <dbReference type="Proteomes" id="UP000185766"/>
    </source>
</evidence>
<dbReference type="InterPro" id="IPR000304">
    <property type="entry name" value="Pyrroline-COOH_reductase"/>
</dbReference>
<dbReference type="PIRSF" id="PIRSF000193">
    <property type="entry name" value="Pyrrol-5-carb_rd"/>
    <property type="match status" value="1"/>
</dbReference>
<comment type="catalytic activity">
    <reaction evidence="8 10">
        <text>L-proline + NAD(+) = (S)-1-pyrroline-5-carboxylate + NADH + 2 H(+)</text>
        <dbReference type="Rhea" id="RHEA:14105"/>
        <dbReference type="ChEBI" id="CHEBI:15378"/>
        <dbReference type="ChEBI" id="CHEBI:17388"/>
        <dbReference type="ChEBI" id="CHEBI:57540"/>
        <dbReference type="ChEBI" id="CHEBI:57945"/>
        <dbReference type="ChEBI" id="CHEBI:60039"/>
        <dbReference type="EC" id="1.5.1.2"/>
    </reaction>
</comment>
<sequence>MSSPHIAFIGAGNMASSLIGGLLAEGFQTNQLIASDPGAETRSRVAEQFAIATTDDNAQAVAGADVIVLAVKPQVMKAVCQALAPQLSAGQLIVSVAAGIPCASLEKWLGDVAVVRCMPNTPALRRQGVSGLFANARVSSTQRALAEQLLGAVGIYLWVEQESLIDAVIAVSGSGPAYFFLMMEAMTEAGAKLGLSRADAEKLALYTALGAADMAIHADVDAAELRRRVTSPGGTTEQAIRTFEEGGLRNLVEQAMNNCAARAAEMAEQLGQ</sequence>
<dbReference type="SUPFAM" id="SSF48179">
    <property type="entry name" value="6-phosphogluconate dehydrogenase C-terminal domain-like"/>
    <property type="match status" value="1"/>
</dbReference>
<dbReference type="Gene3D" id="3.40.50.720">
    <property type="entry name" value="NAD(P)-binding Rossmann-like Domain"/>
    <property type="match status" value="1"/>
</dbReference>
<keyword evidence="6 10" id="KW-0521">NADP</keyword>
<feature type="binding site" evidence="12">
    <location>
        <begin position="9"/>
        <end position="14"/>
    </location>
    <ligand>
        <name>NADP(+)</name>
        <dbReference type="ChEBI" id="CHEBI:58349"/>
    </ligand>
</feature>
<feature type="domain" description="Pyrroline-5-carboxylate reductase dimerisation" evidence="15">
    <location>
        <begin position="162"/>
        <end position="266"/>
    </location>
</feature>
<keyword evidence="5 10" id="KW-0641">Proline biosynthesis</keyword>
<dbReference type="STRING" id="1429083.GCA_001885685_00783"/>
<keyword evidence="3 10" id="KW-0963">Cytoplasm</keyword>
<dbReference type="Pfam" id="PF14748">
    <property type="entry name" value="P5CR_dimer"/>
    <property type="match status" value="1"/>
</dbReference>
<dbReference type="PROSITE" id="PS00521">
    <property type="entry name" value="P5CR"/>
    <property type="match status" value="1"/>
</dbReference>
<dbReference type="NCBIfam" id="TIGR00112">
    <property type="entry name" value="proC"/>
    <property type="match status" value="1"/>
</dbReference>
<dbReference type="UniPathway" id="UPA00098">
    <property type="reaction ID" value="UER00361"/>
</dbReference>
<dbReference type="PANTHER" id="PTHR11645">
    <property type="entry name" value="PYRROLINE-5-CARBOXYLATE REDUCTASE"/>
    <property type="match status" value="1"/>
</dbReference>
<dbReference type="GO" id="GO:0004735">
    <property type="term" value="F:pyrroline-5-carboxylate reductase activity"/>
    <property type="evidence" value="ECO:0007669"/>
    <property type="project" value="UniProtKB-UniRule"/>
</dbReference>
<dbReference type="Pfam" id="PF03807">
    <property type="entry name" value="F420_oxidored"/>
    <property type="match status" value="1"/>
</dbReference>
<evidence type="ECO:0000256" key="5">
    <source>
        <dbReference type="ARBA" id="ARBA00022650"/>
    </source>
</evidence>
<evidence type="ECO:0000256" key="13">
    <source>
        <dbReference type="RuleBase" id="RU003903"/>
    </source>
</evidence>
<evidence type="ECO:0000256" key="8">
    <source>
        <dbReference type="ARBA" id="ARBA00050547"/>
    </source>
</evidence>
<dbReference type="InterPro" id="IPR028939">
    <property type="entry name" value="P5C_Rdtase_cat_N"/>
</dbReference>
<proteinExistence type="inferred from homology"/>
<protein>
    <recommendedName>
        <fullName evidence="10 11">Pyrroline-5-carboxylate reductase</fullName>
        <shortName evidence="10">P5C reductase</shortName>
        <shortName evidence="10">P5CR</shortName>
        <ecNumber evidence="10 11">1.5.1.2</ecNumber>
    </recommendedName>
    <alternativeName>
        <fullName evidence="10">PCA reductase</fullName>
    </alternativeName>
</protein>
<feature type="binding site" evidence="12">
    <location>
        <begin position="70"/>
        <end position="73"/>
    </location>
    <ligand>
        <name>NADP(+)</name>
        <dbReference type="ChEBI" id="CHEBI:58349"/>
    </ligand>
</feature>
<evidence type="ECO:0000313" key="16">
    <source>
        <dbReference type="EMBL" id="SEK58390.1"/>
    </source>
</evidence>
<dbReference type="SUPFAM" id="SSF51735">
    <property type="entry name" value="NAD(P)-binding Rossmann-fold domains"/>
    <property type="match status" value="1"/>
</dbReference>
<dbReference type="InterPro" id="IPR036291">
    <property type="entry name" value="NAD(P)-bd_dom_sf"/>
</dbReference>
<evidence type="ECO:0000256" key="4">
    <source>
        <dbReference type="ARBA" id="ARBA00022605"/>
    </source>
</evidence>
<feature type="binding site" evidence="12">
    <location>
        <position position="57"/>
    </location>
    <ligand>
        <name>NADPH</name>
        <dbReference type="ChEBI" id="CHEBI:57783"/>
    </ligand>
</feature>
<dbReference type="EC" id="1.5.1.2" evidence="10 11"/>
<comment type="similarity">
    <text evidence="2 10 13">Belongs to the pyrroline-5-carboxylate reductase family.</text>
</comment>
<dbReference type="AlphaFoldDB" id="A0A1H7IA45"/>
<evidence type="ECO:0000256" key="10">
    <source>
        <dbReference type="HAMAP-Rule" id="MF_01925"/>
    </source>
</evidence>
<dbReference type="InterPro" id="IPR053790">
    <property type="entry name" value="P5CR-like_CS"/>
</dbReference>
<keyword evidence="4 10" id="KW-0028">Amino-acid biosynthesis</keyword>
<evidence type="ECO:0000259" key="14">
    <source>
        <dbReference type="Pfam" id="PF03807"/>
    </source>
</evidence>